<protein>
    <submittedName>
        <fullName evidence="13">PR domain zinc finger protein 2-like</fullName>
    </submittedName>
</protein>
<dbReference type="KEGG" id="snh:120058690"/>
<organism evidence="12 13">
    <name type="scientific">Salvelinus namaycush</name>
    <name type="common">Lake trout</name>
    <name type="synonym">Salmo namaycush</name>
    <dbReference type="NCBI Taxonomy" id="8040"/>
    <lineage>
        <taxon>Eukaryota</taxon>
        <taxon>Metazoa</taxon>
        <taxon>Chordata</taxon>
        <taxon>Craniata</taxon>
        <taxon>Vertebrata</taxon>
        <taxon>Euteleostomi</taxon>
        <taxon>Actinopterygii</taxon>
        <taxon>Neopterygii</taxon>
        <taxon>Teleostei</taxon>
        <taxon>Protacanthopterygii</taxon>
        <taxon>Salmoniformes</taxon>
        <taxon>Salmonidae</taxon>
        <taxon>Salmoninae</taxon>
        <taxon>Salvelinus</taxon>
    </lineage>
</organism>
<dbReference type="InterPro" id="IPR013087">
    <property type="entry name" value="Znf_C2H2_type"/>
</dbReference>
<dbReference type="Pfam" id="PF05808">
    <property type="entry name" value="Podoplanin"/>
    <property type="match status" value="1"/>
</dbReference>
<proteinExistence type="predicted"/>
<dbReference type="GeneID" id="120058690"/>
<evidence type="ECO:0000313" key="12">
    <source>
        <dbReference type="Proteomes" id="UP000808372"/>
    </source>
</evidence>
<feature type="compositionally biased region" description="Low complexity" evidence="8">
    <location>
        <begin position="536"/>
        <end position="549"/>
    </location>
</feature>
<keyword evidence="12" id="KW-1185">Reference proteome</keyword>
<sequence length="1523" mass="164786">MIKVQLLLLLALVGPLCGVAHASTLVTPVELVTDSPAVPEATKPLKEEDPIVTHAPSAEPEAAAEDVVTDTPAAEDVVTNTPAAEDVVTDTPAGEETAATEAAATEVAPVETEAPATEAAKQEAATTNAPAIITEAPAEPEAEATTAAEAKEEVEVEEPEEGMGSGQVVGIGIGALVAVIVVIAVVIAVVRRMGKYSQRPNAHCRSPPASAPFTSALSLSTLGTMESFEREKMEKLWAVVKLTSSALLLPSLCSSGVRGAAAEQELSRPAPCLHCTSCVTTLQQQCPQMQSCKRKETPSMLITRSELRGSPTCRSLQKVAVSEDSKEKSTQLPKAMEDSHTLYISELGDDDNLEEEDKELEETHCSLYLMSMETDELADSNTSCQKPEAKGCDLKQDLGSVSHSTTPELPENPDHDPDTENRCLRQMNMENYRVVTLASIAKRFLAHIQTCDDISAGSTSAISGSKMQDGLKPSFALITEGQKLCSPLSLTVLPAGLGRFKRRTGSPPNSPQQSPMLNVESTTDVGVSIAVNAPTSESQCSSPACSLSSNDESEISNSPPVNDAMTTRLLPEGWSPMSGGSSCNQQPLDLSNAVKKSEDEALREAVLDLSVHRKSADDSEAKRILVPQPLNKKRKPNTSMLEKVLMNEYANLEVAAEHELSILENHDAPLGTDFAIVTASYMSPATEGEVFGLTLPSSALSPSPSSLASVTRQSISPCTIALASPSPHPVLPTAPSLITVLAPPTSSSSNFTNQPILQVLAPKISPKPLIICTENSLNSAECEWRAALPDWATSNSASQLAISKPLDPTLNIQGHVFLTDHTINQIALNTTTVDSNIGFEVPTCSPALTLNDSLINSFDITSNTVLIECTVALETPENLVPTTIAFQENNFESTAPAQIVINQQQLLSLPHETVDPTILVSSLEQSVTLSTLSAVISECQESISSPVPAIIKRESNQKVVSEDISICPSKTAPPSEGTSQVEESSNETLSKLQETFTKEFICNVCDKLFHSMKELGHHVSEHSDEWPYKCEFCVLLFGKPTALLDHRSTLHGVGKSYVCCTCTKEFAYLCNLKHHQKELHPGQECKYTEEENGKLRPQNYNNSTKVSTEALSYCAMAESNKPVIKDEGELDDATEELFTTIKIMASEGGKPKGLDVCLGINQHYPSFKPPPFPYHNRTPVGSVASATNFTTHNIPQTFSTAIRCTKCGNSFDNMPELHKHILACANASDKRRYTPNKNPIPLRHFAKAQNGVLSSTNSTNGQNALHTASQTNRPKLNQEPPAKLKLNALNKRKKHLVQRAISQRSKSTSLTKKTSSLVNEEQEIYVCPHCIREFTYRRSRTKHMAVCPRKPAAKEAKKRKDGSISYTKENNGHLRREVLHLEEKSDHEQKSRAHSSSPTKRTAILPAHKVLSNKKSKAIIAMASVQTPQEAPKLTALSLVRPFNSPQRQGNRMQHGVKEICSNITLVKSHQQQPQVDEHPCSQSGRVRGPVTRSLQQIVVTASAKEEQLTSQEPPRDLQDPSI</sequence>
<keyword evidence="9" id="KW-0812">Transmembrane</keyword>
<dbReference type="PROSITE" id="PS00028">
    <property type="entry name" value="ZINC_FINGER_C2H2_1"/>
    <property type="match status" value="3"/>
</dbReference>
<feature type="region of interest" description="Disordered" evidence="8">
    <location>
        <begin position="80"/>
        <end position="125"/>
    </location>
</feature>
<feature type="region of interest" description="Disordered" evidence="8">
    <location>
        <begin position="320"/>
        <end position="339"/>
    </location>
</feature>
<feature type="region of interest" description="Disordered" evidence="8">
    <location>
        <begin position="1350"/>
        <end position="1403"/>
    </location>
</feature>
<dbReference type="PANTHER" id="PTHR24406">
    <property type="entry name" value="TRANSCRIPTIONAL REPRESSOR CTCFL-RELATED"/>
    <property type="match status" value="1"/>
</dbReference>
<feature type="compositionally biased region" description="Basic and acidic residues" evidence="8">
    <location>
        <begin position="1504"/>
        <end position="1523"/>
    </location>
</feature>
<evidence type="ECO:0000259" key="11">
    <source>
        <dbReference type="PROSITE" id="PS50157"/>
    </source>
</evidence>
<feature type="region of interest" description="Disordered" evidence="8">
    <location>
        <begin position="500"/>
        <end position="519"/>
    </location>
</feature>
<reference evidence="13" key="1">
    <citation type="submission" date="2025-08" db="UniProtKB">
        <authorList>
            <consortium name="RefSeq"/>
        </authorList>
    </citation>
    <scope>IDENTIFICATION</scope>
    <source>
        <tissue evidence="13">White muscle</tissue>
    </source>
</reference>
<feature type="compositionally biased region" description="Basic and acidic residues" evidence="8">
    <location>
        <begin position="1370"/>
        <end position="1391"/>
    </location>
</feature>
<keyword evidence="10" id="KW-0732">Signal</keyword>
<feature type="signal peptide" evidence="10">
    <location>
        <begin position="1"/>
        <end position="22"/>
    </location>
</feature>
<keyword evidence="3" id="KW-0677">Repeat</keyword>
<evidence type="ECO:0000256" key="2">
    <source>
        <dbReference type="ARBA" id="ARBA00022723"/>
    </source>
</evidence>
<feature type="compositionally biased region" description="Basic and acidic residues" evidence="8">
    <location>
        <begin position="321"/>
        <end position="339"/>
    </location>
</feature>
<feature type="domain" description="C2H2-type" evidence="11">
    <location>
        <begin position="1000"/>
        <end position="1027"/>
    </location>
</feature>
<feature type="region of interest" description="Disordered" evidence="8">
    <location>
        <begin position="395"/>
        <end position="418"/>
    </location>
</feature>
<keyword evidence="4 7" id="KW-0863">Zinc-finger</keyword>
<feature type="domain" description="C2H2-type" evidence="11">
    <location>
        <begin position="1028"/>
        <end position="1056"/>
    </location>
</feature>
<evidence type="ECO:0000256" key="3">
    <source>
        <dbReference type="ARBA" id="ARBA00022737"/>
    </source>
</evidence>
<evidence type="ECO:0000256" key="1">
    <source>
        <dbReference type="ARBA" id="ARBA00004123"/>
    </source>
</evidence>
<name>A0A8U1C627_SALNM</name>
<dbReference type="PROSITE" id="PS50157">
    <property type="entry name" value="ZINC_FINGER_C2H2_2"/>
    <property type="match status" value="4"/>
</dbReference>
<feature type="compositionally biased region" description="Polar residues" evidence="8">
    <location>
        <begin position="976"/>
        <end position="987"/>
    </location>
</feature>
<dbReference type="InterPro" id="IPR036236">
    <property type="entry name" value="Znf_C2H2_sf"/>
</dbReference>
<evidence type="ECO:0000256" key="6">
    <source>
        <dbReference type="ARBA" id="ARBA00023242"/>
    </source>
</evidence>
<comment type="subcellular location">
    <subcellularLocation>
        <location evidence="1">Nucleus</location>
    </subcellularLocation>
</comment>
<dbReference type="GO" id="GO:0008270">
    <property type="term" value="F:zinc ion binding"/>
    <property type="evidence" value="ECO:0007669"/>
    <property type="project" value="UniProtKB-KW"/>
</dbReference>
<feature type="transmembrane region" description="Helical" evidence="9">
    <location>
        <begin position="168"/>
        <end position="190"/>
    </location>
</feature>
<evidence type="ECO:0000256" key="10">
    <source>
        <dbReference type="SAM" id="SignalP"/>
    </source>
</evidence>
<feature type="region of interest" description="Disordered" evidence="8">
    <location>
        <begin position="1256"/>
        <end position="1279"/>
    </location>
</feature>
<dbReference type="GO" id="GO:0005634">
    <property type="term" value="C:nucleus"/>
    <property type="evidence" value="ECO:0007669"/>
    <property type="project" value="UniProtKB-SubCell"/>
</dbReference>
<dbReference type="InterPro" id="IPR050888">
    <property type="entry name" value="ZnF_C2H2-type_TF"/>
</dbReference>
<evidence type="ECO:0000256" key="8">
    <source>
        <dbReference type="SAM" id="MobiDB-lite"/>
    </source>
</evidence>
<keyword evidence="6" id="KW-0539">Nucleus</keyword>
<feature type="region of interest" description="Disordered" evidence="8">
    <location>
        <begin position="534"/>
        <end position="563"/>
    </location>
</feature>
<accession>A0A8U1C627</accession>
<feature type="compositionally biased region" description="Polar residues" evidence="8">
    <location>
        <begin position="1256"/>
        <end position="1275"/>
    </location>
</feature>
<evidence type="ECO:0000256" key="4">
    <source>
        <dbReference type="ARBA" id="ARBA00022771"/>
    </source>
</evidence>
<dbReference type="RefSeq" id="XP_038863363.1">
    <property type="nucleotide sequence ID" value="XM_039007435.1"/>
</dbReference>
<evidence type="ECO:0000256" key="5">
    <source>
        <dbReference type="ARBA" id="ARBA00022833"/>
    </source>
</evidence>
<dbReference type="SMART" id="SM00355">
    <property type="entry name" value="ZnF_C2H2"/>
    <property type="match status" value="5"/>
</dbReference>
<feature type="compositionally biased region" description="Polar residues" evidence="8">
    <location>
        <begin position="1471"/>
        <end position="1485"/>
    </location>
</feature>
<dbReference type="FunFam" id="3.30.160.60:FF:003271">
    <property type="entry name" value="PR domain-containing 2, with ZNF domain a"/>
    <property type="match status" value="1"/>
</dbReference>
<feature type="domain" description="C2H2-type" evidence="11">
    <location>
        <begin position="1202"/>
        <end position="1231"/>
    </location>
</feature>
<gene>
    <name evidence="13" type="primary">LOC120058690</name>
</gene>
<dbReference type="Gene3D" id="3.30.160.60">
    <property type="entry name" value="Classic Zinc Finger"/>
    <property type="match status" value="1"/>
</dbReference>
<evidence type="ECO:0000256" key="9">
    <source>
        <dbReference type="SAM" id="Phobius"/>
    </source>
</evidence>
<feature type="chain" id="PRO_5036467797" evidence="10">
    <location>
        <begin position="23"/>
        <end position="1523"/>
    </location>
</feature>
<keyword evidence="5" id="KW-0862">Zinc</keyword>
<dbReference type="Proteomes" id="UP000808372">
    <property type="component" value="Chromosome 14"/>
</dbReference>
<evidence type="ECO:0000256" key="7">
    <source>
        <dbReference type="PROSITE-ProRule" id="PRU00042"/>
    </source>
</evidence>
<dbReference type="SUPFAM" id="SSF57667">
    <property type="entry name" value="beta-beta-alpha zinc fingers"/>
    <property type="match status" value="1"/>
</dbReference>
<feature type="region of interest" description="Disordered" evidence="8">
    <location>
        <begin position="968"/>
        <end position="987"/>
    </location>
</feature>
<feature type="region of interest" description="Disordered" evidence="8">
    <location>
        <begin position="1471"/>
        <end position="1523"/>
    </location>
</feature>
<keyword evidence="9" id="KW-1133">Transmembrane helix</keyword>
<keyword evidence="9" id="KW-0472">Membrane</keyword>
<keyword evidence="2" id="KW-0479">Metal-binding</keyword>
<feature type="domain" description="C2H2-type" evidence="11">
    <location>
        <begin position="1057"/>
        <end position="1085"/>
    </location>
</feature>
<feature type="compositionally biased region" description="Low complexity" evidence="8">
    <location>
        <begin position="91"/>
        <end position="125"/>
    </location>
</feature>
<evidence type="ECO:0000313" key="13">
    <source>
        <dbReference type="RefSeq" id="XP_038863363.1"/>
    </source>
</evidence>